<keyword evidence="2 4" id="KW-0442">Lipid degradation</keyword>
<dbReference type="InterPro" id="IPR016035">
    <property type="entry name" value="Acyl_Trfase/lysoPLipase"/>
</dbReference>
<protein>
    <submittedName>
        <fullName evidence="6">Esterase</fullName>
    </submittedName>
</protein>
<gene>
    <name evidence="6" type="ORF">Lspi_0072</name>
</gene>
<feature type="active site" description="Proton acceptor" evidence="4">
    <location>
        <position position="196"/>
    </location>
</feature>
<reference evidence="6 7" key="1">
    <citation type="submission" date="2015-11" db="EMBL/GenBank/DDBJ databases">
        <title>Genomic analysis of 38 Legionella species identifies large and diverse effector repertoires.</title>
        <authorList>
            <person name="Burstein D."/>
            <person name="Amaro F."/>
            <person name="Zusman T."/>
            <person name="Lifshitz Z."/>
            <person name="Cohen O."/>
            <person name="Gilbert J.A."/>
            <person name="Pupko T."/>
            <person name="Shuman H.A."/>
            <person name="Segal G."/>
        </authorList>
    </citation>
    <scope>NUCLEOTIDE SEQUENCE [LARGE SCALE GENOMIC DNA]</scope>
    <source>
        <strain evidence="6 7">Mt.St.Helens-9</strain>
    </source>
</reference>
<dbReference type="SUPFAM" id="SSF52151">
    <property type="entry name" value="FabD/lysophospholipase-like"/>
    <property type="match status" value="1"/>
</dbReference>
<dbReference type="PANTHER" id="PTHR14226:SF78">
    <property type="entry name" value="SLR0060 PROTEIN"/>
    <property type="match status" value="1"/>
</dbReference>
<feature type="domain" description="PNPLA" evidence="5">
    <location>
        <begin position="10"/>
        <end position="209"/>
    </location>
</feature>
<dbReference type="PANTHER" id="PTHR14226">
    <property type="entry name" value="NEUROPATHY TARGET ESTERASE/SWISS CHEESE D.MELANOGASTER"/>
    <property type="match status" value="1"/>
</dbReference>
<evidence type="ECO:0000256" key="1">
    <source>
        <dbReference type="ARBA" id="ARBA00022801"/>
    </source>
</evidence>
<feature type="active site" description="Nucleophile" evidence="4">
    <location>
        <position position="44"/>
    </location>
</feature>
<dbReference type="OrthoDB" id="9807112at2"/>
<dbReference type="GO" id="GO:0016042">
    <property type="term" value="P:lipid catabolic process"/>
    <property type="evidence" value="ECO:0007669"/>
    <property type="project" value="UniProtKB-UniRule"/>
</dbReference>
<accession>A0A0W0ZAX0</accession>
<evidence type="ECO:0000313" key="6">
    <source>
        <dbReference type="EMBL" id="KTD66309.1"/>
    </source>
</evidence>
<feature type="short sequence motif" description="GXGXXG" evidence="4">
    <location>
        <begin position="14"/>
        <end position="19"/>
    </location>
</feature>
<comment type="caution">
    <text evidence="6">The sequence shown here is derived from an EMBL/GenBank/DDBJ whole genome shotgun (WGS) entry which is preliminary data.</text>
</comment>
<dbReference type="AlphaFoldDB" id="A0A0W0ZAX0"/>
<dbReference type="PROSITE" id="PS51635">
    <property type="entry name" value="PNPLA"/>
    <property type="match status" value="1"/>
</dbReference>
<name>A0A0W0ZAX0_LEGSP</name>
<dbReference type="InterPro" id="IPR002641">
    <property type="entry name" value="PNPLA_dom"/>
</dbReference>
<evidence type="ECO:0000256" key="4">
    <source>
        <dbReference type="PROSITE-ProRule" id="PRU01161"/>
    </source>
</evidence>
<evidence type="ECO:0000259" key="5">
    <source>
        <dbReference type="PROSITE" id="PS51635"/>
    </source>
</evidence>
<dbReference type="Gene3D" id="3.40.1090.10">
    <property type="entry name" value="Cytosolic phospholipase A2 catalytic domain"/>
    <property type="match status" value="2"/>
</dbReference>
<dbReference type="STRING" id="452.Lspi_0072"/>
<comment type="caution">
    <text evidence="4">Lacks conserved residue(s) required for the propagation of feature annotation.</text>
</comment>
<keyword evidence="3 4" id="KW-0443">Lipid metabolism</keyword>
<dbReference type="PATRIC" id="fig|452.5.peg.80"/>
<keyword evidence="1 4" id="KW-0378">Hydrolase</keyword>
<keyword evidence="7" id="KW-1185">Reference proteome</keyword>
<dbReference type="GO" id="GO:0016787">
    <property type="term" value="F:hydrolase activity"/>
    <property type="evidence" value="ECO:0007669"/>
    <property type="project" value="UniProtKB-UniRule"/>
</dbReference>
<dbReference type="RefSeq" id="WP_058482013.1">
    <property type="nucleotide sequence ID" value="NZ_CAAAII010000002.1"/>
</dbReference>
<feature type="short sequence motif" description="DGA/G" evidence="4">
    <location>
        <begin position="196"/>
        <end position="198"/>
    </location>
</feature>
<dbReference type="Pfam" id="PF01734">
    <property type="entry name" value="Patatin"/>
    <property type="match status" value="1"/>
</dbReference>
<evidence type="ECO:0000313" key="7">
    <source>
        <dbReference type="Proteomes" id="UP000054877"/>
    </source>
</evidence>
<proteinExistence type="predicted"/>
<dbReference type="Proteomes" id="UP000054877">
    <property type="component" value="Unassembled WGS sequence"/>
</dbReference>
<evidence type="ECO:0000256" key="2">
    <source>
        <dbReference type="ARBA" id="ARBA00022963"/>
    </source>
</evidence>
<dbReference type="InterPro" id="IPR050301">
    <property type="entry name" value="NTE"/>
</dbReference>
<organism evidence="6 7">
    <name type="scientific">Legionella spiritensis</name>
    <dbReference type="NCBI Taxonomy" id="452"/>
    <lineage>
        <taxon>Bacteria</taxon>
        <taxon>Pseudomonadati</taxon>
        <taxon>Pseudomonadota</taxon>
        <taxon>Gammaproteobacteria</taxon>
        <taxon>Legionellales</taxon>
        <taxon>Legionellaceae</taxon>
        <taxon>Legionella</taxon>
    </lineage>
</organism>
<dbReference type="EMBL" id="LNYX01000001">
    <property type="protein sequence ID" value="KTD66309.1"/>
    <property type="molecule type" value="Genomic_DNA"/>
</dbReference>
<evidence type="ECO:0000256" key="3">
    <source>
        <dbReference type="ARBA" id="ARBA00023098"/>
    </source>
</evidence>
<sequence length="341" mass="38518">MARKTKIINLALQGGGAHGALAWGVLDKLLEDGRIEFDSISATSAGAMNAVILTQGIASGGNRGARELLHRFWKEISDVGQIYSPVHITQYEQLLNIAPELSPTYFLFDMMTKLFSPYQFNPINFNPLRDILESMVDFEQVRTCKSPRLHISASNVRTGKIKVFNNEEISLDAILASSCLPYLFQSVNIGSESYWDGGYMGNPALYPLIYNSKSRDILIVHINPIQREEVPQSASEIINRINEISFNSSLMREMRAIAFVSKMLDEGWLKEEYAKKMKRMLIHAIRADKAMEDSSVASKFNTDWEFILLLHDVGRELATTWLEQNFNHIGVSSSIDINEYL</sequence>